<reference evidence="4" key="1">
    <citation type="submission" date="2021-01" db="EMBL/GenBank/DDBJ databases">
        <authorList>
            <consortium name="Genoscope - CEA"/>
            <person name="William W."/>
        </authorList>
    </citation>
    <scope>NUCLEOTIDE SEQUENCE</scope>
</reference>
<dbReference type="InterPro" id="IPR001357">
    <property type="entry name" value="BRCT_dom"/>
</dbReference>
<comment type="caution">
    <text evidence="4">The sequence shown here is derived from an EMBL/GenBank/DDBJ whole genome shotgun (WGS) entry which is preliminary data.</text>
</comment>
<evidence type="ECO:0000313" key="5">
    <source>
        <dbReference type="Proteomes" id="UP000688137"/>
    </source>
</evidence>
<protein>
    <recommendedName>
        <fullName evidence="1">Pescadillo homolog</fullName>
    </recommendedName>
</protein>
<evidence type="ECO:0000256" key="1">
    <source>
        <dbReference type="HAMAP-Rule" id="MF_03028"/>
    </source>
</evidence>
<keyword evidence="1" id="KW-0698">rRNA processing</keyword>
<dbReference type="AlphaFoldDB" id="A0A8S1LL39"/>
<dbReference type="Pfam" id="PF06732">
    <property type="entry name" value="Pescadillo_N"/>
    <property type="match status" value="1"/>
</dbReference>
<dbReference type="GO" id="GO:0043021">
    <property type="term" value="F:ribonucleoprotein complex binding"/>
    <property type="evidence" value="ECO:0007669"/>
    <property type="project" value="UniProtKB-UniRule"/>
</dbReference>
<dbReference type="SMART" id="SM00292">
    <property type="entry name" value="BRCT"/>
    <property type="match status" value="1"/>
</dbReference>
<name>A0A8S1LL39_PARPR</name>
<dbReference type="InterPro" id="IPR010613">
    <property type="entry name" value="PES"/>
</dbReference>
<feature type="compositionally biased region" description="Acidic residues" evidence="2">
    <location>
        <begin position="391"/>
        <end position="400"/>
    </location>
</feature>
<dbReference type="PANTHER" id="PTHR12221:SF6">
    <property type="entry name" value="PESCADILLO HOMOLOG"/>
    <property type="match status" value="1"/>
</dbReference>
<dbReference type="Pfam" id="PF16589">
    <property type="entry name" value="BRCT_2"/>
    <property type="match status" value="1"/>
</dbReference>
<evidence type="ECO:0000259" key="3">
    <source>
        <dbReference type="PROSITE" id="PS50172"/>
    </source>
</evidence>
<proteinExistence type="inferred from homology"/>
<evidence type="ECO:0000313" key="4">
    <source>
        <dbReference type="EMBL" id="CAD8068918.1"/>
    </source>
</evidence>
<dbReference type="Proteomes" id="UP000688137">
    <property type="component" value="Unassembled WGS sequence"/>
</dbReference>
<sequence>MGKKIKKGKEGPVKEYSSRTKALKKLQVNLKDFRRLCILKGIYPREPPQKLRKQHKTYYHNKDIAFLKNESILDTFRQRQAHLKKIRKALTRGDKLKAGRLRRNQPKDKLDHLVKERYPTFIDALNDLDDPLCLISLFASFPTHKELHIPNTLIRNCQKMINQFLLYIAANNCLRKVFLSIKGIYYQAVVQGATITWIMPYPIQASLPLDVDYKIMMTFLEFYQVLMKFVNFKLLGQEIEITDLSEEVKKLKSIQQNNQMEIDEAFKEDPTIQQMDQQQQEIKKYSELFKGLTFFLYPEVPKASLEFVILSFGGEVMWENDNKNSQLTDPKITHVITERQIQKNKKREYIQPQWVYDSINQLKLLSVADYAPESTLPPHLSPFEQLNLEEVQSESEEEEDGQQKEHKPYQNNKKQKEKQAKQQEKETKKLAETMLSRKNKRLYDMIKRKEDEEQQKKNKLQEKKKMIQSKQQ</sequence>
<comment type="function">
    <text evidence="1">Required for maturation of ribosomal RNAs and formation of the large ribosomal subunit.</text>
</comment>
<dbReference type="GO" id="GO:0005654">
    <property type="term" value="C:nucleoplasm"/>
    <property type="evidence" value="ECO:0007669"/>
    <property type="project" value="UniProtKB-SubCell"/>
</dbReference>
<dbReference type="PANTHER" id="PTHR12221">
    <property type="entry name" value="PESCADILLO - RELATED"/>
    <property type="match status" value="1"/>
</dbReference>
<accession>A0A8S1LL39</accession>
<feature type="region of interest" description="Disordered" evidence="2">
    <location>
        <begin position="389"/>
        <end position="472"/>
    </location>
</feature>
<keyword evidence="1" id="KW-0539">Nucleus</keyword>
<evidence type="ECO:0000256" key="2">
    <source>
        <dbReference type="SAM" id="MobiDB-lite"/>
    </source>
</evidence>
<feature type="compositionally biased region" description="Basic and acidic residues" evidence="2">
    <location>
        <begin position="441"/>
        <end position="465"/>
    </location>
</feature>
<dbReference type="GO" id="GO:0030687">
    <property type="term" value="C:preribosome, large subunit precursor"/>
    <property type="evidence" value="ECO:0007669"/>
    <property type="project" value="UniProtKB-UniRule"/>
</dbReference>
<dbReference type="OMA" id="RESEPYQ"/>
<dbReference type="HAMAP" id="MF_03028">
    <property type="entry name" value="Pescadillo"/>
    <property type="match status" value="1"/>
</dbReference>
<feature type="compositionally biased region" description="Basic and acidic residues" evidence="2">
    <location>
        <begin position="417"/>
        <end position="431"/>
    </location>
</feature>
<comment type="subcellular location">
    <subcellularLocation>
        <location evidence="1">Nucleus</location>
        <location evidence="1">Nucleolus</location>
    </subcellularLocation>
    <subcellularLocation>
        <location evidence="1">Nucleus</location>
        <location evidence="1">Nucleoplasm</location>
    </subcellularLocation>
</comment>
<dbReference type="GO" id="GO:0000466">
    <property type="term" value="P:maturation of 5.8S rRNA from tricistronic rRNA transcript (SSU-rRNA, 5.8S rRNA, LSU-rRNA)"/>
    <property type="evidence" value="ECO:0007669"/>
    <property type="project" value="UniProtKB-UniRule"/>
</dbReference>
<gene>
    <name evidence="4" type="ORF">PPRIM_AZ9-3.1.T0430090</name>
</gene>
<dbReference type="GO" id="GO:0000463">
    <property type="term" value="P:maturation of LSU-rRNA from tricistronic rRNA transcript (SSU-rRNA, 5.8S rRNA, LSU-rRNA)"/>
    <property type="evidence" value="ECO:0007669"/>
    <property type="project" value="UniProtKB-UniRule"/>
</dbReference>
<feature type="domain" description="BRCT" evidence="3">
    <location>
        <begin position="284"/>
        <end position="372"/>
    </location>
</feature>
<dbReference type="GO" id="GO:0003723">
    <property type="term" value="F:RNA binding"/>
    <property type="evidence" value="ECO:0007669"/>
    <property type="project" value="TreeGrafter"/>
</dbReference>
<keyword evidence="1" id="KW-0690">Ribosome biogenesis</keyword>
<dbReference type="PROSITE" id="PS50172">
    <property type="entry name" value="BRCT"/>
    <property type="match status" value="1"/>
</dbReference>
<keyword evidence="5" id="KW-1185">Reference proteome</keyword>
<dbReference type="GO" id="GO:0070545">
    <property type="term" value="C:PeBoW complex"/>
    <property type="evidence" value="ECO:0007669"/>
    <property type="project" value="TreeGrafter"/>
</dbReference>
<dbReference type="CDD" id="cd17709">
    <property type="entry name" value="BRCT_pescadillo_like"/>
    <property type="match status" value="1"/>
</dbReference>
<organism evidence="4 5">
    <name type="scientific">Paramecium primaurelia</name>
    <dbReference type="NCBI Taxonomy" id="5886"/>
    <lineage>
        <taxon>Eukaryota</taxon>
        <taxon>Sar</taxon>
        <taxon>Alveolata</taxon>
        <taxon>Ciliophora</taxon>
        <taxon>Intramacronucleata</taxon>
        <taxon>Oligohymenophorea</taxon>
        <taxon>Peniculida</taxon>
        <taxon>Parameciidae</taxon>
        <taxon>Paramecium</taxon>
    </lineage>
</organism>
<dbReference type="EMBL" id="CAJJDM010000043">
    <property type="protein sequence ID" value="CAD8068918.1"/>
    <property type="molecule type" value="Genomic_DNA"/>
</dbReference>
<comment type="similarity">
    <text evidence="1">Belongs to the pescadillo family.</text>
</comment>